<feature type="region of interest" description="Disordered" evidence="1">
    <location>
        <begin position="190"/>
        <end position="253"/>
    </location>
</feature>
<feature type="compositionally biased region" description="Low complexity" evidence="1">
    <location>
        <begin position="103"/>
        <end position="132"/>
    </location>
</feature>
<evidence type="ECO:0000313" key="3">
    <source>
        <dbReference type="RefSeq" id="XP_013928653.1"/>
    </source>
</evidence>
<evidence type="ECO:0000313" key="2">
    <source>
        <dbReference type="Proteomes" id="UP000504617"/>
    </source>
</evidence>
<feature type="compositionally biased region" description="Polar residues" evidence="1">
    <location>
        <begin position="240"/>
        <end position="253"/>
    </location>
</feature>
<name>A0A6I9YVK6_9SAUR</name>
<evidence type="ECO:0000256" key="1">
    <source>
        <dbReference type="SAM" id="MobiDB-lite"/>
    </source>
</evidence>
<feature type="compositionally biased region" description="Polar residues" evidence="1">
    <location>
        <begin position="87"/>
        <end position="102"/>
    </location>
</feature>
<proteinExistence type="predicted"/>
<dbReference type="KEGG" id="tsr:106554493"/>
<dbReference type="OrthoDB" id="10027956at2759"/>
<keyword evidence="2" id="KW-1185">Reference proteome</keyword>
<feature type="region of interest" description="Disordered" evidence="1">
    <location>
        <begin position="84"/>
        <end position="132"/>
    </location>
</feature>
<reference evidence="3" key="1">
    <citation type="submission" date="2025-08" db="UniProtKB">
        <authorList>
            <consortium name="RefSeq"/>
        </authorList>
    </citation>
    <scope>IDENTIFICATION</scope>
    <source>
        <tissue evidence="3">Skeletal muscle</tissue>
    </source>
</reference>
<gene>
    <name evidence="3" type="primary">LOC106554493</name>
</gene>
<dbReference type="Proteomes" id="UP000504617">
    <property type="component" value="Unplaced"/>
</dbReference>
<accession>A0A6I9YVK6</accession>
<organism evidence="2 3">
    <name type="scientific">Thamnophis sirtalis</name>
    <dbReference type="NCBI Taxonomy" id="35019"/>
    <lineage>
        <taxon>Eukaryota</taxon>
        <taxon>Metazoa</taxon>
        <taxon>Chordata</taxon>
        <taxon>Craniata</taxon>
        <taxon>Vertebrata</taxon>
        <taxon>Euteleostomi</taxon>
        <taxon>Lepidosauria</taxon>
        <taxon>Squamata</taxon>
        <taxon>Bifurcata</taxon>
        <taxon>Unidentata</taxon>
        <taxon>Episquamata</taxon>
        <taxon>Toxicofera</taxon>
        <taxon>Serpentes</taxon>
        <taxon>Colubroidea</taxon>
        <taxon>Colubridae</taxon>
        <taxon>Natricinae</taxon>
        <taxon>Thamnophis</taxon>
    </lineage>
</organism>
<protein>
    <submittedName>
        <fullName evidence="3">TOX high mobility group box family member 3-like</fullName>
    </submittedName>
</protein>
<feature type="compositionally biased region" description="Low complexity" evidence="1">
    <location>
        <begin position="190"/>
        <end position="225"/>
    </location>
</feature>
<dbReference type="RefSeq" id="XP_013928653.1">
    <property type="nucleotide sequence ID" value="XM_014073178.1"/>
</dbReference>
<dbReference type="GeneID" id="106554493"/>
<dbReference type="AlphaFoldDB" id="A0A6I9YVK6"/>
<sequence>MKYSSIETKVAYTRVPQAFWAAAESAEAQTIRSVQQTLASTNLSSSLLLNSPLSQHATVVTSPQTLQQPLPRAIAPKPLTMRLPGNPTVSSGGPTNISPSLISSMTTSMAPTPSSAPSQVSPSLQSQQQHQHQLQHLQQLQLQQQQMQQQQLHQQQLHQQIQQQMQQQHFQHHMQQQLQHLQLQQFQQMQMQQMQQQQQQHPPQPSPQQLSPASSQMTSPIAAIGSPPPASQPHPSQIQGQTQTQLLSQAGIF</sequence>